<dbReference type="InterPro" id="IPR029060">
    <property type="entry name" value="PIN-like_dom_sf"/>
</dbReference>
<evidence type="ECO:0000259" key="7">
    <source>
        <dbReference type="Pfam" id="PF01850"/>
    </source>
</evidence>
<feature type="binding site" evidence="6">
    <location>
        <position position="5"/>
    </location>
    <ligand>
        <name>Mg(2+)</name>
        <dbReference type="ChEBI" id="CHEBI:18420"/>
    </ligand>
</feature>
<dbReference type="SUPFAM" id="SSF88723">
    <property type="entry name" value="PIN domain-like"/>
    <property type="match status" value="1"/>
</dbReference>
<dbReference type="CDD" id="cd18678">
    <property type="entry name" value="PIN_MtVapC25_VapC33-like"/>
    <property type="match status" value="1"/>
</dbReference>
<comment type="similarity">
    <text evidence="6">Belongs to the PINc/VapC protein family.</text>
</comment>
<evidence type="ECO:0000256" key="1">
    <source>
        <dbReference type="ARBA" id="ARBA00022649"/>
    </source>
</evidence>
<evidence type="ECO:0000256" key="6">
    <source>
        <dbReference type="HAMAP-Rule" id="MF_00265"/>
    </source>
</evidence>
<dbReference type="GO" id="GO:0016788">
    <property type="term" value="F:hydrolase activity, acting on ester bonds"/>
    <property type="evidence" value="ECO:0007669"/>
    <property type="project" value="InterPro"/>
</dbReference>
<keyword evidence="2 6" id="KW-0540">Nuclease</keyword>
<protein>
    <recommendedName>
        <fullName evidence="6">Ribonuclease VapC</fullName>
        <shortName evidence="6">RNase VapC</shortName>
        <ecNumber evidence="6">3.1.-.-</ecNumber>
    </recommendedName>
    <alternativeName>
        <fullName evidence="6">Toxin VapC</fullName>
    </alternativeName>
</protein>
<evidence type="ECO:0000313" key="9">
    <source>
        <dbReference type="Proteomes" id="UP000470470"/>
    </source>
</evidence>
<accession>A0A7K3WCG3</accession>
<name>A0A7K3WCG3_9ACTN</name>
<keyword evidence="6" id="KW-0800">Toxin</keyword>
<sequence>MKVVDANVLLYAVNTDSHGHARSKAWLEAAFSGREVVGLPWVVILAFLRISTRAGLFDRPLTVPEAMEHVELWLAQPGCVVIEPTARHLAVLQGLLDDVGTGGNLVNDAHLAALAVEHGATVVSWDRDFARFAGVRTELPG</sequence>
<dbReference type="Pfam" id="PF01850">
    <property type="entry name" value="PIN"/>
    <property type="match status" value="1"/>
</dbReference>
<dbReference type="GO" id="GO:0004540">
    <property type="term" value="F:RNA nuclease activity"/>
    <property type="evidence" value="ECO:0007669"/>
    <property type="project" value="InterPro"/>
</dbReference>
<comment type="caution">
    <text evidence="8">The sequence shown here is derived from an EMBL/GenBank/DDBJ whole genome shotgun (WGS) entry which is preliminary data.</text>
</comment>
<comment type="cofactor">
    <cofactor evidence="6">
        <name>Mg(2+)</name>
        <dbReference type="ChEBI" id="CHEBI:18420"/>
    </cofactor>
</comment>
<dbReference type="InterPro" id="IPR002716">
    <property type="entry name" value="PIN_dom"/>
</dbReference>
<dbReference type="InterPro" id="IPR022907">
    <property type="entry name" value="VapC_family"/>
</dbReference>
<evidence type="ECO:0000256" key="5">
    <source>
        <dbReference type="ARBA" id="ARBA00022842"/>
    </source>
</evidence>
<evidence type="ECO:0000256" key="2">
    <source>
        <dbReference type="ARBA" id="ARBA00022722"/>
    </source>
</evidence>
<dbReference type="AlphaFoldDB" id="A0A7K3WCG3"/>
<dbReference type="GO" id="GO:0045926">
    <property type="term" value="P:negative regulation of growth"/>
    <property type="evidence" value="ECO:0007669"/>
    <property type="project" value="UniProtKB-ARBA"/>
</dbReference>
<dbReference type="GO" id="GO:0090729">
    <property type="term" value="F:toxin activity"/>
    <property type="evidence" value="ECO:0007669"/>
    <property type="project" value="UniProtKB-KW"/>
</dbReference>
<feature type="binding site" evidence="6">
    <location>
        <position position="108"/>
    </location>
    <ligand>
        <name>Mg(2+)</name>
        <dbReference type="ChEBI" id="CHEBI:18420"/>
    </ligand>
</feature>
<keyword evidence="5 6" id="KW-0460">Magnesium</keyword>
<evidence type="ECO:0000313" key="8">
    <source>
        <dbReference type="EMBL" id="NEL54162.1"/>
    </source>
</evidence>
<dbReference type="RefSeq" id="WP_162393093.1">
    <property type="nucleotide sequence ID" value="NZ_JAABOZ010000004.1"/>
</dbReference>
<dbReference type="Proteomes" id="UP000470470">
    <property type="component" value="Unassembled WGS sequence"/>
</dbReference>
<gene>
    <name evidence="6" type="primary">vapC</name>
    <name evidence="8" type="ORF">G1H19_09140</name>
</gene>
<keyword evidence="1 6" id="KW-1277">Toxin-antitoxin system</keyword>
<reference evidence="8 9" key="1">
    <citation type="submission" date="2020-02" db="EMBL/GenBank/DDBJ databases">
        <title>The whole genome sequence of CPCC 205119.</title>
        <authorList>
            <person name="Jiang Z."/>
        </authorList>
    </citation>
    <scope>NUCLEOTIDE SEQUENCE [LARGE SCALE GENOMIC DNA]</scope>
    <source>
        <strain evidence="8 9">CPCC 205119</strain>
    </source>
</reference>
<keyword evidence="4 6" id="KW-0378">Hydrolase</keyword>
<keyword evidence="3 6" id="KW-0479">Metal-binding</keyword>
<dbReference type="GO" id="GO:0000287">
    <property type="term" value="F:magnesium ion binding"/>
    <property type="evidence" value="ECO:0007669"/>
    <property type="project" value="UniProtKB-UniRule"/>
</dbReference>
<proteinExistence type="inferred from homology"/>
<dbReference type="EMBL" id="JAAGWK010000010">
    <property type="protein sequence ID" value="NEL54162.1"/>
    <property type="molecule type" value="Genomic_DNA"/>
</dbReference>
<comment type="function">
    <text evidence="6">Toxic component of a toxin-antitoxin (TA) system. An RNase.</text>
</comment>
<evidence type="ECO:0000256" key="4">
    <source>
        <dbReference type="ARBA" id="ARBA00022801"/>
    </source>
</evidence>
<organism evidence="8 9">
    <name type="scientific">Goekera deserti</name>
    <dbReference type="NCBI Taxonomy" id="2497753"/>
    <lineage>
        <taxon>Bacteria</taxon>
        <taxon>Bacillati</taxon>
        <taxon>Actinomycetota</taxon>
        <taxon>Actinomycetes</taxon>
        <taxon>Geodermatophilales</taxon>
        <taxon>Geodermatophilaceae</taxon>
        <taxon>Goekera</taxon>
    </lineage>
</organism>
<dbReference type="EC" id="3.1.-.-" evidence="6"/>
<keyword evidence="9" id="KW-1185">Reference proteome</keyword>
<evidence type="ECO:0000256" key="3">
    <source>
        <dbReference type="ARBA" id="ARBA00022723"/>
    </source>
</evidence>
<dbReference type="InterPro" id="IPR006226">
    <property type="entry name" value="Mtu_PIN"/>
</dbReference>
<dbReference type="NCBIfam" id="TIGR00028">
    <property type="entry name" value="Mtu_PIN_fam"/>
    <property type="match status" value="1"/>
</dbReference>
<dbReference type="Gene3D" id="3.40.50.1010">
    <property type="entry name" value="5'-nuclease"/>
    <property type="match status" value="1"/>
</dbReference>
<dbReference type="HAMAP" id="MF_00265">
    <property type="entry name" value="VapC_Nob1"/>
    <property type="match status" value="1"/>
</dbReference>
<feature type="domain" description="PIN" evidence="7">
    <location>
        <begin position="3"/>
        <end position="134"/>
    </location>
</feature>